<dbReference type="GO" id="GO:0046983">
    <property type="term" value="F:protein dimerization activity"/>
    <property type="evidence" value="ECO:0007669"/>
    <property type="project" value="InterPro"/>
</dbReference>
<evidence type="ECO:0000313" key="3">
    <source>
        <dbReference type="Proteomes" id="UP000235145"/>
    </source>
</evidence>
<proteinExistence type="predicted"/>
<dbReference type="Pfam" id="PF05699">
    <property type="entry name" value="Dimer_Tnp_hAT"/>
    <property type="match status" value="1"/>
</dbReference>
<dbReference type="Proteomes" id="UP000235145">
    <property type="component" value="Unassembled WGS sequence"/>
</dbReference>
<dbReference type="PANTHER" id="PTHR23272:SF192">
    <property type="entry name" value="ZINC FINGER BED DOMAIN-CONTAINING PROTEIN DAYSLEEPER-LIKE"/>
    <property type="match status" value="1"/>
</dbReference>
<dbReference type="AlphaFoldDB" id="A0A9R1WWL4"/>
<dbReference type="InterPro" id="IPR008906">
    <property type="entry name" value="HATC_C_dom"/>
</dbReference>
<protein>
    <recommendedName>
        <fullName evidence="1">HAT C-terminal dimerisation domain-containing protein</fullName>
    </recommendedName>
</protein>
<dbReference type="SUPFAM" id="SSF53098">
    <property type="entry name" value="Ribonuclease H-like"/>
    <property type="match status" value="1"/>
</dbReference>
<evidence type="ECO:0000313" key="2">
    <source>
        <dbReference type="EMBL" id="KAJ0190024.1"/>
    </source>
</evidence>
<evidence type="ECO:0000259" key="1">
    <source>
        <dbReference type="Pfam" id="PF05699"/>
    </source>
</evidence>
<organism evidence="2 3">
    <name type="scientific">Lactuca sativa</name>
    <name type="common">Garden lettuce</name>
    <dbReference type="NCBI Taxonomy" id="4236"/>
    <lineage>
        <taxon>Eukaryota</taxon>
        <taxon>Viridiplantae</taxon>
        <taxon>Streptophyta</taxon>
        <taxon>Embryophyta</taxon>
        <taxon>Tracheophyta</taxon>
        <taxon>Spermatophyta</taxon>
        <taxon>Magnoliopsida</taxon>
        <taxon>eudicotyledons</taxon>
        <taxon>Gunneridae</taxon>
        <taxon>Pentapetalae</taxon>
        <taxon>asterids</taxon>
        <taxon>campanulids</taxon>
        <taxon>Asterales</taxon>
        <taxon>Asteraceae</taxon>
        <taxon>Cichorioideae</taxon>
        <taxon>Cichorieae</taxon>
        <taxon>Lactucinae</taxon>
        <taxon>Lactuca</taxon>
    </lineage>
</organism>
<feature type="domain" description="HAT C-terminal dimerisation" evidence="1">
    <location>
        <begin position="21"/>
        <end position="102"/>
    </location>
</feature>
<dbReference type="PANTHER" id="PTHR23272">
    <property type="entry name" value="BED FINGER-RELATED"/>
    <property type="match status" value="1"/>
</dbReference>
<dbReference type="EMBL" id="NBSK02000008">
    <property type="protein sequence ID" value="KAJ0190024.1"/>
    <property type="molecule type" value="Genomic_DNA"/>
</dbReference>
<comment type="caution">
    <text evidence="2">The sequence shown here is derived from an EMBL/GenBank/DDBJ whole genome shotgun (WGS) entry which is preliminary data.</text>
</comment>
<reference evidence="2 3" key="1">
    <citation type="journal article" date="2017" name="Nat. Commun.">
        <title>Genome assembly with in vitro proximity ligation data and whole-genome triplication in lettuce.</title>
        <authorList>
            <person name="Reyes-Chin-Wo S."/>
            <person name="Wang Z."/>
            <person name="Yang X."/>
            <person name="Kozik A."/>
            <person name="Arikit S."/>
            <person name="Song C."/>
            <person name="Xia L."/>
            <person name="Froenicke L."/>
            <person name="Lavelle D.O."/>
            <person name="Truco M.J."/>
            <person name="Xia R."/>
            <person name="Zhu S."/>
            <person name="Xu C."/>
            <person name="Xu H."/>
            <person name="Xu X."/>
            <person name="Cox K."/>
            <person name="Korf I."/>
            <person name="Meyers B.C."/>
            <person name="Michelmore R.W."/>
        </authorList>
    </citation>
    <scope>NUCLEOTIDE SEQUENCE [LARGE SCALE GENOMIC DNA]</scope>
    <source>
        <strain evidence="3">cv. Salinas</strain>
        <tissue evidence="2">Seedlings</tissue>
    </source>
</reference>
<accession>A0A9R1WWL4</accession>
<gene>
    <name evidence="2" type="ORF">LSAT_V11C800414690</name>
</gene>
<sequence>MEKEFDEYDNDDSGSNTKSQLHVYLLEPRAKRNSSINMLELWKAEQYWYPELAKLAMDILCVPVSTVASESAFSLGGRILNEYRSSMNPNVVEALVCSRDWLFGEKFNLNVAIDNLSQNVMNLNINEDNTEVTNSNIL</sequence>
<dbReference type="InterPro" id="IPR012337">
    <property type="entry name" value="RNaseH-like_sf"/>
</dbReference>
<name>A0A9R1WWL4_LACSA</name>
<keyword evidence="3" id="KW-1185">Reference proteome</keyword>